<evidence type="ECO:0000256" key="3">
    <source>
        <dbReference type="ARBA" id="ARBA00023288"/>
    </source>
</evidence>
<dbReference type="PANTHER" id="PTHR45811">
    <property type="entry name" value="COPPER TRANSPORT PROTEIN FAMILY-RELATED"/>
    <property type="match status" value="1"/>
</dbReference>
<dbReference type="GO" id="GO:0046872">
    <property type="term" value="F:metal ion binding"/>
    <property type="evidence" value="ECO:0007669"/>
    <property type="project" value="UniProtKB-KW"/>
</dbReference>
<dbReference type="STRING" id="43335.A0A4U5PTZ1"/>
<name>A0A4U5PTZ1_POPAL</name>
<dbReference type="Pfam" id="PF00403">
    <property type="entry name" value="HMA"/>
    <property type="match status" value="1"/>
</dbReference>
<dbReference type="SUPFAM" id="SSF55008">
    <property type="entry name" value="HMA, heavy metal-associated domain"/>
    <property type="match status" value="1"/>
</dbReference>
<keyword evidence="1" id="KW-0488">Methylation</keyword>
<dbReference type="AlphaFoldDB" id="A0A4U5PTZ1"/>
<sequence length="176" mass="19179">MQKTVLKVNINCMKCQTEVLKTVAKLEGIDEIAVDIAKGTLTVIGVVDPVQVAKKLRKSGKMAEVVSVGPPKKEPDEEKVDDIKDSFPSCCQECLEGGGFELKQKVDLALNKLADGDTCHIGVDELQKLAQCLTPEGFASFLSCILDTDKEKEQKQKKSPGEGVRLIVTLMSFQRA</sequence>
<evidence type="ECO:0000256" key="5">
    <source>
        <dbReference type="ARBA" id="ARBA00024045"/>
    </source>
</evidence>
<keyword evidence="2" id="KW-0479">Metal-binding</keyword>
<evidence type="ECO:0000313" key="7">
    <source>
        <dbReference type="EMBL" id="TKS00790.1"/>
    </source>
</evidence>
<feature type="domain" description="HMA" evidence="6">
    <location>
        <begin position="1"/>
        <end position="64"/>
    </location>
</feature>
<protein>
    <recommendedName>
        <fullName evidence="6">HMA domain-containing protein</fullName>
    </recommendedName>
</protein>
<dbReference type="PANTHER" id="PTHR45811:SF33">
    <property type="entry name" value="HEAVY METAL-ASSOCIATED ISOPRENYLATED PLANT PROTEIN 2-RELATED"/>
    <property type="match status" value="1"/>
</dbReference>
<dbReference type="Gene3D" id="3.30.70.100">
    <property type="match status" value="1"/>
</dbReference>
<comment type="similarity">
    <text evidence="5">Belongs to the HIPP family.</text>
</comment>
<keyword evidence="3" id="KW-0449">Lipoprotein</keyword>
<dbReference type="InterPro" id="IPR051863">
    <property type="entry name" value="HIPP"/>
</dbReference>
<keyword evidence="4" id="KW-0636">Prenylation</keyword>
<proteinExistence type="inferred from homology"/>
<dbReference type="EMBL" id="RCHU01000589">
    <property type="protein sequence ID" value="TKS00790.1"/>
    <property type="molecule type" value="Genomic_DNA"/>
</dbReference>
<dbReference type="InterPro" id="IPR057600">
    <property type="entry name" value="TORTIFOLIA1/SINE1-2_N"/>
</dbReference>
<evidence type="ECO:0000259" key="6">
    <source>
        <dbReference type="PROSITE" id="PS50846"/>
    </source>
</evidence>
<comment type="caution">
    <text evidence="7">The sequence shown here is derived from an EMBL/GenBank/DDBJ whole genome shotgun (WGS) entry which is preliminary data.</text>
</comment>
<evidence type="ECO:0000256" key="2">
    <source>
        <dbReference type="ARBA" id="ARBA00022723"/>
    </source>
</evidence>
<dbReference type="PROSITE" id="PS50846">
    <property type="entry name" value="HMA_2"/>
    <property type="match status" value="1"/>
</dbReference>
<evidence type="ECO:0000256" key="4">
    <source>
        <dbReference type="ARBA" id="ARBA00023289"/>
    </source>
</evidence>
<gene>
    <name evidence="7" type="ORF">D5086_0000179340</name>
</gene>
<dbReference type="InterPro" id="IPR006121">
    <property type="entry name" value="HMA_dom"/>
</dbReference>
<organism evidence="7">
    <name type="scientific">Populus alba</name>
    <name type="common">White poplar</name>
    <dbReference type="NCBI Taxonomy" id="43335"/>
    <lineage>
        <taxon>Eukaryota</taxon>
        <taxon>Viridiplantae</taxon>
        <taxon>Streptophyta</taxon>
        <taxon>Embryophyta</taxon>
        <taxon>Tracheophyta</taxon>
        <taxon>Spermatophyta</taxon>
        <taxon>Magnoliopsida</taxon>
        <taxon>eudicotyledons</taxon>
        <taxon>Gunneridae</taxon>
        <taxon>Pentapetalae</taxon>
        <taxon>rosids</taxon>
        <taxon>fabids</taxon>
        <taxon>Malpighiales</taxon>
        <taxon>Salicaceae</taxon>
        <taxon>Saliceae</taxon>
        <taxon>Populus</taxon>
    </lineage>
</organism>
<accession>A0A4U5PTZ1</accession>
<dbReference type="InterPro" id="IPR036163">
    <property type="entry name" value="HMA_dom_sf"/>
</dbReference>
<dbReference type="Pfam" id="PF24714">
    <property type="entry name" value="TOR1L1_N"/>
    <property type="match status" value="1"/>
</dbReference>
<evidence type="ECO:0000256" key="1">
    <source>
        <dbReference type="ARBA" id="ARBA00022481"/>
    </source>
</evidence>
<reference evidence="7" key="1">
    <citation type="submission" date="2018-10" db="EMBL/GenBank/DDBJ databases">
        <title>Population genomic analysis revealed the cold adaptation of white poplar.</title>
        <authorList>
            <person name="Liu Y.-J."/>
        </authorList>
    </citation>
    <scope>NUCLEOTIDE SEQUENCE [LARGE SCALE GENOMIC DNA]</scope>
    <source>
        <strain evidence="7">PAL-ZL1</strain>
    </source>
</reference>